<sequence length="384" mass="42852">MSDLRPRTSTRNLEALGKVLAPWLREKLRADRLPTVAVTGGPTGAGFSSETVLFDAQWHRAGEAHSGTYVLRLPPPADAFPLFPRYDLARQVAAMRLVGQRTRVPVPDVPWFEADSSLLGSPFFVMDRIDGVAAADMPPYVLGGWLASATPAQQATAEAGVIRALEGIHGMELIDRAAAFGFLEFDAPGDTPLRRHVANQRSYYDWIREGRKFPLIEDMFDFLADTWPEVEGPAVVSWGDSRVANVLFRGFDPVAVLDWEAVALGPRELDLGWLVFFHEYFQRIARRLGKTGMPEFLAADRVIAAYTAATGYQPQRFDWYLAYAALRQALTSIRVSCRAVHFNEREMPADPQDLIIVRSELEDILAGRFLPNWQLPQANQGDQP</sequence>
<evidence type="ECO:0000313" key="2">
    <source>
        <dbReference type="EMBL" id="GAA4997891.1"/>
    </source>
</evidence>
<keyword evidence="3" id="KW-1185">Reference proteome</keyword>
<proteinExistence type="predicted"/>
<comment type="caution">
    <text evidence="2">The sequence shown here is derived from an EMBL/GenBank/DDBJ whole genome shotgun (WGS) entry which is preliminary data.</text>
</comment>
<name>A0ABP9IIS1_9ACTN</name>
<dbReference type="InterPro" id="IPR002575">
    <property type="entry name" value="Aminoglycoside_PTrfase"/>
</dbReference>
<evidence type="ECO:0000259" key="1">
    <source>
        <dbReference type="Pfam" id="PF01636"/>
    </source>
</evidence>
<dbReference type="InterPro" id="IPR051678">
    <property type="entry name" value="AGP_Transferase"/>
</dbReference>
<protein>
    <submittedName>
        <fullName evidence="2">Phosphotransferase family protein</fullName>
    </submittedName>
</protein>
<dbReference type="Proteomes" id="UP001500466">
    <property type="component" value="Unassembled WGS sequence"/>
</dbReference>
<dbReference type="RefSeq" id="WP_345681218.1">
    <property type="nucleotide sequence ID" value="NZ_BAABHS010000074.1"/>
</dbReference>
<dbReference type="CDD" id="cd05154">
    <property type="entry name" value="ACAD10_11_N-like"/>
    <property type="match status" value="1"/>
</dbReference>
<dbReference type="EMBL" id="BAABHS010000074">
    <property type="protein sequence ID" value="GAA4997891.1"/>
    <property type="molecule type" value="Genomic_DNA"/>
</dbReference>
<accession>A0ABP9IIS1</accession>
<dbReference type="SUPFAM" id="SSF56112">
    <property type="entry name" value="Protein kinase-like (PK-like)"/>
    <property type="match status" value="1"/>
</dbReference>
<dbReference type="InterPro" id="IPR041726">
    <property type="entry name" value="ACAD10_11_N"/>
</dbReference>
<gene>
    <name evidence="2" type="ORF">GCM10023205_84440</name>
</gene>
<evidence type="ECO:0000313" key="3">
    <source>
        <dbReference type="Proteomes" id="UP001500466"/>
    </source>
</evidence>
<dbReference type="Gene3D" id="3.30.200.20">
    <property type="entry name" value="Phosphorylase Kinase, domain 1"/>
    <property type="match status" value="1"/>
</dbReference>
<organism evidence="2 3">
    <name type="scientific">Yinghuangia aomiensis</name>
    <dbReference type="NCBI Taxonomy" id="676205"/>
    <lineage>
        <taxon>Bacteria</taxon>
        <taxon>Bacillati</taxon>
        <taxon>Actinomycetota</taxon>
        <taxon>Actinomycetes</taxon>
        <taxon>Kitasatosporales</taxon>
        <taxon>Streptomycetaceae</taxon>
        <taxon>Yinghuangia</taxon>
    </lineage>
</organism>
<dbReference type="InterPro" id="IPR011009">
    <property type="entry name" value="Kinase-like_dom_sf"/>
</dbReference>
<feature type="domain" description="Aminoglycoside phosphotransferase" evidence="1">
    <location>
        <begin position="61"/>
        <end position="280"/>
    </location>
</feature>
<dbReference type="Pfam" id="PF01636">
    <property type="entry name" value="APH"/>
    <property type="match status" value="1"/>
</dbReference>
<dbReference type="PANTHER" id="PTHR21310:SF40">
    <property type="entry name" value="AMINOGLYCOSIDE PHOSPHOTRANSFERASE DOMAIN-CONTAINING PROTEIN-RELATED"/>
    <property type="match status" value="1"/>
</dbReference>
<dbReference type="PANTHER" id="PTHR21310">
    <property type="entry name" value="AMINOGLYCOSIDE PHOSPHOTRANSFERASE-RELATED-RELATED"/>
    <property type="match status" value="1"/>
</dbReference>
<dbReference type="Gene3D" id="3.90.1200.10">
    <property type="match status" value="1"/>
</dbReference>
<reference evidence="3" key="1">
    <citation type="journal article" date="2019" name="Int. J. Syst. Evol. Microbiol.">
        <title>The Global Catalogue of Microorganisms (GCM) 10K type strain sequencing project: providing services to taxonomists for standard genome sequencing and annotation.</title>
        <authorList>
            <consortium name="The Broad Institute Genomics Platform"/>
            <consortium name="The Broad Institute Genome Sequencing Center for Infectious Disease"/>
            <person name="Wu L."/>
            <person name="Ma J."/>
        </authorList>
    </citation>
    <scope>NUCLEOTIDE SEQUENCE [LARGE SCALE GENOMIC DNA]</scope>
    <source>
        <strain evidence="3">JCM 17986</strain>
    </source>
</reference>